<dbReference type="CDD" id="cd06578">
    <property type="entry name" value="HemD"/>
    <property type="match status" value="1"/>
</dbReference>
<keyword evidence="4" id="KW-1185">Reference proteome</keyword>
<dbReference type="STRING" id="356882.A0A423VEB9"/>
<evidence type="ECO:0000313" key="4">
    <source>
        <dbReference type="Proteomes" id="UP000283895"/>
    </source>
</evidence>
<evidence type="ECO:0000256" key="1">
    <source>
        <dbReference type="SAM" id="MobiDB-lite"/>
    </source>
</evidence>
<sequence length="325" mass="36011">MSNSTSSQDRVPVLLLKTKSTPGDGYEEIFSQPTQDGLSFEPSFVPVLEHRFEEDGMAKVRSILKSQKIGKHTGAAYGGMIFTSQRAVEAFTKIVQDGPGDTDDHHHDDSHVPTTTTTSPWPHLQEIPVYSVGPATTRCLTAVPQDPPLQVFGGHTGNGESLAHFMLDHYGEWYSDRPGEKPAMLFLVGEQRRDIIPKTLMDKNLPHERRIGVDETVVYGTGVMESFAEDFKQCLQETQDRKMVWIVVFSPTGCDATLRGLGMLDETTGKAKPKDPSRTRFIATIGPTTRDYLRKTFDLEPDVSAEKPSPEGVLDAIKQFVSRSS</sequence>
<dbReference type="OrthoDB" id="5595751at2759"/>
<feature type="region of interest" description="Disordered" evidence="1">
    <location>
        <begin position="96"/>
        <end position="120"/>
    </location>
</feature>
<accession>A0A423VEB9</accession>
<dbReference type="UniPathway" id="UPA00251">
    <property type="reaction ID" value="UER00320"/>
</dbReference>
<feature type="domain" description="Tetrapyrrole biosynthesis uroporphyrinogen III synthase" evidence="2">
    <location>
        <begin position="38"/>
        <end position="314"/>
    </location>
</feature>
<dbReference type="Gene3D" id="3.40.50.10090">
    <property type="match status" value="2"/>
</dbReference>
<proteinExistence type="predicted"/>
<dbReference type="GO" id="GO:0004852">
    <property type="term" value="F:uroporphyrinogen-III synthase activity"/>
    <property type="evidence" value="ECO:0007669"/>
    <property type="project" value="InterPro"/>
</dbReference>
<comment type="caution">
    <text evidence="3">The sequence shown here is derived from an EMBL/GenBank/DDBJ whole genome shotgun (WGS) entry which is preliminary data.</text>
</comment>
<dbReference type="InterPro" id="IPR003754">
    <property type="entry name" value="4pyrrol_synth_uPrphyn_synth"/>
</dbReference>
<gene>
    <name evidence="3" type="ORF">VMCG_09653</name>
</gene>
<dbReference type="InterPro" id="IPR039793">
    <property type="entry name" value="UROS/Hem4"/>
</dbReference>
<evidence type="ECO:0000259" key="2">
    <source>
        <dbReference type="Pfam" id="PF02602"/>
    </source>
</evidence>
<dbReference type="Proteomes" id="UP000283895">
    <property type="component" value="Unassembled WGS sequence"/>
</dbReference>
<protein>
    <recommendedName>
        <fullName evidence="2">Tetrapyrrole biosynthesis uroporphyrinogen III synthase domain-containing protein</fullName>
    </recommendedName>
</protein>
<feature type="compositionally biased region" description="Basic and acidic residues" evidence="1">
    <location>
        <begin position="102"/>
        <end position="111"/>
    </location>
</feature>
<name>A0A423VEB9_9PEZI</name>
<dbReference type="InterPro" id="IPR036108">
    <property type="entry name" value="4pyrrol_syn_uPrphyn_synt_sf"/>
</dbReference>
<dbReference type="SUPFAM" id="SSF69618">
    <property type="entry name" value="HemD-like"/>
    <property type="match status" value="1"/>
</dbReference>
<dbReference type="PANTHER" id="PTHR12390:SF0">
    <property type="entry name" value="UROPORPHYRINOGEN-III SYNTHASE"/>
    <property type="match status" value="1"/>
</dbReference>
<dbReference type="EMBL" id="LKEA01000071">
    <property type="protein sequence ID" value="ROV89316.1"/>
    <property type="molecule type" value="Genomic_DNA"/>
</dbReference>
<organism evidence="3 4">
    <name type="scientific">Cytospora schulzeri</name>
    <dbReference type="NCBI Taxonomy" id="448051"/>
    <lineage>
        <taxon>Eukaryota</taxon>
        <taxon>Fungi</taxon>
        <taxon>Dikarya</taxon>
        <taxon>Ascomycota</taxon>
        <taxon>Pezizomycotina</taxon>
        <taxon>Sordariomycetes</taxon>
        <taxon>Sordariomycetidae</taxon>
        <taxon>Diaporthales</taxon>
        <taxon>Cytosporaceae</taxon>
        <taxon>Cytospora</taxon>
    </lineage>
</organism>
<dbReference type="GO" id="GO:0005829">
    <property type="term" value="C:cytosol"/>
    <property type="evidence" value="ECO:0007669"/>
    <property type="project" value="TreeGrafter"/>
</dbReference>
<dbReference type="GO" id="GO:0006780">
    <property type="term" value="P:uroporphyrinogen III biosynthetic process"/>
    <property type="evidence" value="ECO:0007669"/>
    <property type="project" value="InterPro"/>
</dbReference>
<evidence type="ECO:0000313" key="3">
    <source>
        <dbReference type="EMBL" id="ROV89316.1"/>
    </source>
</evidence>
<dbReference type="PANTHER" id="PTHR12390">
    <property type="entry name" value="UROPORPHYRINOGEN III SYNTHASE"/>
    <property type="match status" value="1"/>
</dbReference>
<reference evidence="3 4" key="1">
    <citation type="submission" date="2015-09" db="EMBL/GenBank/DDBJ databases">
        <title>Host preference determinants of Valsa canker pathogens revealed by comparative genomics.</title>
        <authorList>
            <person name="Yin Z."/>
            <person name="Huang L."/>
        </authorList>
    </citation>
    <scope>NUCLEOTIDE SEQUENCE [LARGE SCALE GENOMIC DNA]</scope>
    <source>
        <strain evidence="3 4">03-1</strain>
    </source>
</reference>
<dbReference type="FunFam" id="3.40.50.10090:FF:000011">
    <property type="entry name" value="Uroporphyrinogen-III synthase (UroS), putative"/>
    <property type="match status" value="1"/>
</dbReference>
<dbReference type="AlphaFoldDB" id="A0A423VEB9"/>
<dbReference type="GO" id="GO:0006782">
    <property type="term" value="P:protoporphyrinogen IX biosynthetic process"/>
    <property type="evidence" value="ECO:0007669"/>
    <property type="project" value="UniProtKB-UniPathway"/>
</dbReference>
<dbReference type="Pfam" id="PF02602">
    <property type="entry name" value="HEM4"/>
    <property type="match status" value="1"/>
</dbReference>